<comment type="caution">
    <text evidence="3">The sequence shown here is derived from an EMBL/GenBank/DDBJ whole genome shotgun (WGS) entry which is preliminary data.</text>
</comment>
<dbReference type="EMBL" id="JARPUR010000005">
    <property type="protein sequence ID" value="KAK4875184.1"/>
    <property type="molecule type" value="Genomic_DNA"/>
</dbReference>
<dbReference type="SUPFAM" id="SSF51735">
    <property type="entry name" value="NAD(P)-binding Rossmann-fold domains"/>
    <property type="match status" value="1"/>
</dbReference>
<dbReference type="GO" id="GO:0016491">
    <property type="term" value="F:oxidoreductase activity"/>
    <property type="evidence" value="ECO:0007669"/>
    <property type="project" value="UniProtKB-KW"/>
</dbReference>
<keyword evidence="1" id="KW-0560">Oxidoreductase</keyword>
<dbReference type="PRINTS" id="PR00080">
    <property type="entry name" value="SDRFAMILY"/>
</dbReference>
<gene>
    <name evidence="3" type="ORF">RN001_011606</name>
</gene>
<comment type="similarity">
    <text evidence="2">Belongs to the short-chain dehydrogenases/reductases (SDR) family.</text>
</comment>
<evidence type="ECO:0000313" key="4">
    <source>
        <dbReference type="Proteomes" id="UP001353858"/>
    </source>
</evidence>
<evidence type="ECO:0000256" key="1">
    <source>
        <dbReference type="ARBA" id="ARBA00023002"/>
    </source>
</evidence>
<name>A0AAN7P1S0_9COLE</name>
<evidence type="ECO:0000313" key="3">
    <source>
        <dbReference type="EMBL" id="KAK4875184.1"/>
    </source>
</evidence>
<keyword evidence="4" id="KW-1185">Reference proteome</keyword>
<dbReference type="InterPro" id="IPR002347">
    <property type="entry name" value="SDR_fam"/>
</dbReference>
<dbReference type="Gene3D" id="3.40.50.720">
    <property type="entry name" value="NAD(P)-binding Rossmann-like Domain"/>
    <property type="match status" value="1"/>
</dbReference>
<dbReference type="InterPro" id="IPR036291">
    <property type="entry name" value="NAD(P)-bd_dom_sf"/>
</dbReference>
<dbReference type="PANTHER" id="PTHR43157:SF73">
    <property type="entry name" value="WW DOMAIN-CONTAINING OXIDOREDUCTASE-LIKE PROTEIN"/>
    <property type="match status" value="1"/>
</dbReference>
<accession>A0AAN7P1S0</accession>
<reference evidence="4" key="1">
    <citation type="submission" date="2023-01" db="EMBL/GenBank/DDBJ databases">
        <title>Key to firefly adult light organ development and bioluminescence: homeobox transcription factors regulate luciferase expression and transportation to peroxisome.</title>
        <authorList>
            <person name="Fu X."/>
        </authorList>
    </citation>
    <scope>NUCLEOTIDE SEQUENCE [LARGE SCALE GENOMIC DNA]</scope>
</reference>
<dbReference type="PRINTS" id="PR00081">
    <property type="entry name" value="GDHRDH"/>
</dbReference>
<organism evidence="3 4">
    <name type="scientific">Aquatica leii</name>
    <dbReference type="NCBI Taxonomy" id="1421715"/>
    <lineage>
        <taxon>Eukaryota</taxon>
        <taxon>Metazoa</taxon>
        <taxon>Ecdysozoa</taxon>
        <taxon>Arthropoda</taxon>
        <taxon>Hexapoda</taxon>
        <taxon>Insecta</taxon>
        <taxon>Pterygota</taxon>
        <taxon>Neoptera</taxon>
        <taxon>Endopterygota</taxon>
        <taxon>Coleoptera</taxon>
        <taxon>Polyphaga</taxon>
        <taxon>Elateriformia</taxon>
        <taxon>Elateroidea</taxon>
        <taxon>Lampyridae</taxon>
        <taxon>Luciolinae</taxon>
        <taxon>Aquatica</taxon>
    </lineage>
</organism>
<dbReference type="PANTHER" id="PTHR43157">
    <property type="entry name" value="PHOSPHATIDYLINOSITOL-GLYCAN BIOSYNTHESIS CLASS F PROTEIN-RELATED"/>
    <property type="match status" value="1"/>
</dbReference>
<evidence type="ECO:0008006" key="5">
    <source>
        <dbReference type="Google" id="ProtNLM"/>
    </source>
</evidence>
<dbReference type="Proteomes" id="UP001353858">
    <property type="component" value="Unassembled WGS sequence"/>
</dbReference>
<dbReference type="Pfam" id="PF00106">
    <property type="entry name" value="adh_short"/>
    <property type="match status" value="1"/>
</dbReference>
<proteinExistence type="inferred from homology"/>
<dbReference type="AlphaFoldDB" id="A0AAN7P1S0"/>
<protein>
    <recommendedName>
        <fullName evidence="5">Retinol dehydrogenase 11</fullName>
    </recommendedName>
</protein>
<evidence type="ECO:0000256" key="2">
    <source>
        <dbReference type="RuleBase" id="RU000363"/>
    </source>
</evidence>
<sequence>MGAIHTKCRSNARLDGKTAVVTGSNSGIGKCTAEDFYKRGARVIMACRSLTKAKEAAEDIRRNSANLHDLGEIVIVELNLASMKSIRNCANKLLDEEKEINLLINNAGVMFSPLSRTEDGFETQFGTNHLGHFLLTLLLLPKLVACRPARVVNVSSVGHKLLTGSMKFDDLNWTHRSYSAYQAYYQSKVANILFAKELAIKLNDAGVEGVTTYSLHPGVIDTELFRHFDRTIFYGVTWIVNNIGKYFIKSPKQGAQTTIHCAIDEDAGKETGLYYADCKPATSSSKSNNNEYARKLWDVSLEMVGFPANYDPFVNKE</sequence>